<dbReference type="AlphaFoldDB" id="A0A1M4VZ65"/>
<reference evidence="2" key="1">
    <citation type="submission" date="2016-11" db="EMBL/GenBank/DDBJ databases">
        <authorList>
            <person name="Varghese N."/>
            <person name="Submissions S."/>
        </authorList>
    </citation>
    <scope>NUCLEOTIDE SEQUENCE [LARGE SCALE GENOMIC DNA]</scope>
    <source>
        <strain evidence="2">CGMCC 1.7063</strain>
    </source>
</reference>
<dbReference type="SUPFAM" id="SSF51556">
    <property type="entry name" value="Metallo-dependent hydrolases"/>
    <property type="match status" value="1"/>
</dbReference>
<keyword evidence="2" id="KW-1185">Reference proteome</keyword>
<dbReference type="RefSeq" id="WP_073271198.1">
    <property type="nucleotide sequence ID" value="NZ_FQVA01000001.1"/>
</dbReference>
<dbReference type="GO" id="GO:0070573">
    <property type="term" value="F:metallodipeptidase activity"/>
    <property type="evidence" value="ECO:0007669"/>
    <property type="project" value="InterPro"/>
</dbReference>
<evidence type="ECO:0000313" key="2">
    <source>
        <dbReference type="Proteomes" id="UP000184170"/>
    </source>
</evidence>
<dbReference type="InterPro" id="IPR008257">
    <property type="entry name" value="Pept_M19"/>
</dbReference>
<accession>A0A1M4VZ65</accession>
<organism evidence="1 2">
    <name type="scientific">Microbulbifer donghaiensis</name>
    <dbReference type="NCBI Taxonomy" id="494016"/>
    <lineage>
        <taxon>Bacteria</taxon>
        <taxon>Pseudomonadati</taxon>
        <taxon>Pseudomonadota</taxon>
        <taxon>Gammaproteobacteria</taxon>
        <taxon>Cellvibrionales</taxon>
        <taxon>Microbulbiferaceae</taxon>
        <taxon>Microbulbifer</taxon>
    </lineage>
</organism>
<dbReference type="Gene3D" id="3.20.20.140">
    <property type="entry name" value="Metal-dependent hydrolases"/>
    <property type="match status" value="1"/>
</dbReference>
<sequence>MWNCRGAARQIVKTARCAIGLVGLERVALGSDCDGAVEVAFDAGELGVLTEEMLKQGFTEGEIRKLMGENMRDFLLAQLPRS</sequence>
<dbReference type="Pfam" id="PF01244">
    <property type="entry name" value="Peptidase_M19"/>
    <property type="match status" value="1"/>
</dbReference>
<dbReference type="OrthoDB" id="9804920at2"/>
<evidence type="ECO:0000313" key="1">
    <source>
        <dbReference type="EMBL" id="SHE74163.1"/>
    </source>
</evidence>
<proteinExistence type="predicted"/>
<gene>
    <name evidence="1" type="ORF">SAMN04487965_0551</name>
</gene>
<dbReference type="EMBL" id="FQVA01000001">
    <property type="protein sequence ID" value="SHE74163.1"/>
    <property type="molecule type" value="Genomic_DNA"/>
</dbReference>
<dbReference type="STRING" id="494016.SAMN04487965_0551"/>
<name>A0A1M4VZ65_9GAMM</name>
<dbReference type="GO" id="GO:0006508">
    <property type="term" value="P:proteolysis"/>
    <property type="evidence" value="ECO:0007669"/>
    <property type="project" value="InterPro"/>
</dbReference>
<protein>
    <submittedName>
        <fullName evidence="1">Membrane dipeptidase (Peptidase family M19)</fullName>
    </submittedName>
</protein>
<dbReference type="InterPro" id="IPR032466">
    <property type="entry name" value="Metal_Hydrolase"/>
</dbReference>
<dbReference type="Proteomes" id="UP000184170">
    <property type="component" value="Unassembled WGS sequence"/>
</dbReference>